<dbReference type="EMBL" id="SFCI01002716">
    <property type="protein sequence ID" value="TFY73591.1"/>
    <property type="molecule type" value="Genomic_DNA"/>
</dbReference>
<dbReference type="OrthoDB" id="1867259at2759"/>
<accession>A0A4Y9ZIE0</accession>
<dbReference type="SUPFAM" id="SSF51182">
    <property type="entry name" value="RmlC-like cupins"/>
    <property type="match status" value="1"/>
</dbReference>
<evidence type="ECO:0000313" key="12">
    <source>
        <dbReference type="Proteomes" id="UP000298061"/>
    </source>
</evidence>
<evidence type="ECO:0000313" key="11">
    <source>
        <dbReference type="EMBL" id="TFY73591.1"/>
    </source>
</evidence>
<evidence type="ECO:0000256" key="8">
    <source>
        <dbReference type="ARBA" id="ARBA00023004"/>
    </source>
</evidence>
<evidence type="ECO:0000256" key="1">
    <source>
        <dbReference type="ARBA" id="ARBA00000428"/>
    </source>
</evidence>
<dbReference type="InterPro" id="IPR011051">
    <property type="entry name" value="RmlC_Cupin_sf"/>
</dbReference>
<keyword evidence="9" id="KW-0486">Methionine biosynthesis</keyword>
<keyword evidence="6" id="KW-0223">Dioxygenase</keyword>
<dbReference type="GO" id="GO:0010309">
    <property type="term" value="F:acireductone dioxygenase [iron(II)-requiring] activity"/>
    <property type="evidence" value="ECO:0007669"/>
    <property type="project" value="UniProtKB-EC"/>
</dbReference>
<dbReference type="InterPro" id="IPR014710">
    <property type="entry name" value="RmlC-like_jellyroll"/>
</dbReference>
<dbReference type="PANTHER" id="PTHR23418">
    <property type="entry name" value="ACIREDUCTONE DIOXYGENASE"/>
    <property type="match status" value="1"/>
</dbReference>
<evidence type="ECO:0000256" key="9">
    <source>
        <dbReference type="ARBA" id="ARBA00023167"/>
    </source>
</evidence>
<dbReference type="Proteomes" id="UP000298061">
    <property type="component" value="Unassembled WGS sequence"/>
</dbReference>
<evidence type="ECO:0000256" key="4">
    <source>
        <dbReference type="ARBA" id="ARBA00022605"/>
    </source>
</evidence>
<comment type="caution">
    <text evidence="11">The sequence shown here is derived from an EMBL/GenBank/DDBJ whole genome shotgun (WGS) entry which is preliminary data.</text>
</comment>
<name>A0A4Y9ZIE0_9AGAM</name>
<organism evidence="11 12">
    <name type="scientific">Hericium alpestre</name>
    <dbReference type="NCBI Taxonomy" id="135208"/>
    <lineage>
        <taxon>Eukaryota</taxon>
        <taxon>Fungi</taxon>
        <taxon>Dikarya</taxon>
        <taxon>Basidiomycota</taxon>
        <taxon>Agaricomycotina</taxon>
        <taxon>Agaricomycetes</taxon>
        <taxon>Russulales</taxon>
        <taxon>Hericiaceae</taxon>
        <taxon>Hericium</taxon>
    </lineage>
</organism>
<comment type="cofactor">
    <cofactor evidence="2">
        <name>Fe(2+)</name>
        <dbReference type="ChEBI" id="CHEBI:29033"/>
    </cofactor>
</comment>
<evidence type="ECO:0000256" key="5">
    <source>
        <dbReference type="ARBA" id="ARBA00022723"/>
    </source>
</evidence>
<protein>
    <recommendedName>
        <fullName evidence="10">acireductone dioxygenase (Fe(2+)-requiring)</fullName>
        <ecNumber evidence="10">1.13.11.54</ecNumber>
    </recommendedName>
</protein>
<evidence type="ECO:0000256" key="10">
    <source>
        <dbReference type="ARBA" id="ARBA00039005"/>
    </source>
</evidence>
<dbReference type="Pfam" id="PF03079">
    <property type="entry name" value="ARD"/>
    <property type="match status" value="1"/>
</dbReference>
<dbReference type="Gene3D" id="2.60.120.10">
    <property type="entry name" value="Jelly Rolls"/>
    <property type="match status" value="1"/>
</dbReference>
<dbReference type="GO" id="GO:0046872">
    <property type="term" value="F:metal ion binding"/>
    <property type="evidence" value="ECO:0007669"/>
    <property type="project" value="UniProtKB-KW"/>
</dbReference>
<comment type="catalytic activity">
    <reaction evidence="1">
        <text>1,2-dihydroxy-5-(methylsulfanyl)pent-1-en-3-one + O2 = 4-methylsulfanyl-2-oxobutanoate + formate + 2 H(+)</text>
        <dbReference type="Rhea" id="RHEA:24504"/>
        <dbReference type="ChEBI" id="CHEBI:15378"/>
        <dbReference type="ChEBI" id="CHEBI:15379"/>
        <dbReference type="ChEBI" id="CHEBI:15740"/>
        <dbReference type="ChEBI" id="CHEBI:16723"/>
        <dbReference type="ChEBI" id="CHEBI:49252"/>
        <dbReference type="EC" id="1.13.11.54"/>
    </reaction>
</comment>
<evidence type="ECO:0000256" key="3">
    <source>
        <dbReference type="ARBA" id="ARBA00022596"/>
    </source>
</evidence>
<reference evidence="11 12" key="1">
    <citation type="submission" date="2019-02" db="EMBL/GenBank/DDBJ databases">
        <title>Genome sequencing of the rare red list fungi Hericium alpestre (H. flagellum).</title>
        <authorList>
            <person name="Buettner E."/>
            <person name="Kellner H."/>
        </authorList>
    </citation>
    <scope>NUCLEOTIDE SEQUENCE [LARGE SCALE GENOMIC DNA]</scope>
    <source>
        <strain evidence="11 12">DSM 108284</strain>
    </source>
</reference>
<keyword evidence="3" id="KW-0533">Nickel</keyword>
<proteinExistence type="predicted"/>
<dbReference type="AlphaFoldDB" id="A0A4Y9ZIE0"/>
<dbReference type="STRING" id="135208.A0A4Y9ZIE0"/>
<evidence type="ECO:0000256" key="6">
    <source>
        <dbReference type="ARBA" id="ARBA00022964"/>
    </source>
</evidence>
<keyword evidence="5" id="KW-0479">Metal-binding</keyword>
<dbReference type="GO" id="GO:0009086">
    <property type="term" value="P:methionine biosynthetic process"/>
    <property type="evidence" value="ECO:0007669"/>
    <property type="project" value="UniProtKB-KW"/>
</dbReference>
<dbReference type="InterPro" id="IPR004313">
    <property type="entry name" value="ARD"/>
</dbReference>
<gene>
    <name evidence="11" type="ORF">EWM64_g10422</name>
</gene>
<evidence type="ECO:0000256" key="7">
    <source>
        <dbReference type="ARBA" id="ARBA00023002"/>
    </source>
</evidence>
<keyword evidence="4" id="KW-0028">Amino-acid biosynthesis</keyword>
<dbReference type="CDD" id="cd02232">
    <property type="entry name" value="cupin_ARD"/>
    <property type="match status" value="1"/>
</dbReference>
<keyword evidence="12" id="KW-1185">Reference proteome</keyword>
<evidence type="ECO:0000256" key="2">
    <source>
        <dbReference type="ARBA" id="ARBA00001954"/>
    </source>
</evidence>
<dbReference type="PANTHER" id="PTHR23418:SF0">
    <property type="entry name" value="ACIREDUCTONE DIOXYGENASE"/>
    <property type="match status" value="1"/>
</dbReference>
<keyword evidence="8" id="KW-0408">Iron</keyword>
<keyword evidence="7" id="KW-0560">Oxidoreductase</keyword>
<dbReference type="EC" id="1.13.11.54" evidence="10"/>
<sequence>MEDWQSEIDIVAKEKNYKNRDVINITKEGLGDGTGKSFRFFMRSKHLHEDEEIRYILDGAGYFDIREHPTDNWIRMHVTPGDLLVVPAGIYHRFGLDELNRIMTMRLFKARLTFSALLFLLLTSLSGGTEVDTAPTQQCNGCEPPQS</sequence>